<dbReference type="STRING" id="426418.B2WM32"/>
<proteinExistence type="inferred from homology"/>
<evidence type="ECO:0000256" key="5">
    <source>
        <dbReference type="ARBA" id="ARBA00022946"/>
    </source>
</evidence>
<dbReference type="Proteomes" id="UP000001471">
    <property type="component" value="Unassembled WGS sequence"/>
</dbReference>
<feature type="region of interest" description="Disordered" evidence="10">
    <location>
        <begin position="554"/>
        <end position="585"/>
    </location>
</feature>
<keyword evidence="3 9" id="KW-0812">Transmembrane</keyword>
<evidence type="ECO:0000256" key="2">
    <source>
        <dbReference type="ARBA" id="ARBA00009877"/>
    </source>
</evidence>
<feature type="region of interest" description="Disordered" evidence="10">
    <location>
        <begin position="493"/>
        <end position="513"/>
    </location>
</feature>
<dbReference type="CDD" id="cd20069">
    <property type="entry name" value="5TM_Oxa1-like"/>
    <property type="match status" value="1"/>
</dbReference>
<keyword evidence="6 11" id="KW-1133">Transmembrane helix</keyword>
<evidence type="ECO:0000313" key="13">
    <source>
        <dbReference type="EMBL" id="EDU44092.1"/>
    </source>
</evidence>
<dbReference type="InterPro" id="IPR028055">
    <property type="entry name" value="YidC/Oxa/ALB_C"/>
</dbReference>
<dbReference type="AlphaFoldDB" id="B2WM32"/>
<dbReference type="InParanoid" id="B2WM32"/>
<dbReference type="KEGG" id="ptrr:6349354"/>
<organism evidence="13 14">
    <name type="scientific">Pyrenophora tritici-repentis (strain Pt-1C-BFP)</name>
    <name type="common">Wheat tan spot fungus</name>
    <name type="synonym">Drechslera tritici-repentis</name>
    <dbReference type="NCBI Taxonomy" id="426418"/>
    <lineage>
        <taxon>Eukaryota</taxon>
        <taxon>Fungi</taxon>
        <taxon>Dikarya</taxon>
        <taxon>Ascomycota</taxon>
        <taxon>Pezizomycotina</taxon>
        <taxon>Dothideomycetes</taxon>
        <taxon>Pleosporomycetidae</taxon>
        <taxon>Pleosporales</taxon>
        <taxon>Pleosporineae</taxon>
        <taxon>Pleosporaceae</taxon>
        <taxon>Pyrenophora</taxon>
    </lineage>
</organism>
<dbReference type="InterPro" id="IPR001708">
    <property type="entry name" value="YidC/ALB3/OXA1/COX18"/>
</dbReference>
<dbReference type="PANTHER" id="PTHR12428">
    <property type="entry name" value="OXA1"/>
    <property type="match status" value="1"/>
</dbReference>
<reference evidence="14" key="1">
    <citation type="journal article" date="2013" name="G3 (Bethesda)">
        <title>Comparative genomics of a plant-pathogenic fungus, Pyrenophora tritici-repentis, reveals transduplication and the impact of repeat elements on pathogenicity and population divergence.</title>
        <authorList>
            <person name="Manning V.A."/>
            <person name="Pandelova I."/>
            <person name="Dhillon B."/>
            <person name="Wilhelm L.J."/>
            <person name="Goodwin S.B."/>
            <person name="Berlin A.M."/>
            <person name="Figueroa M."/>
            <person name="Freitag M."/>
            <person name="Hane J.K."/>
            <person name="Henrissat B."/>
            <person name="Holman W.H."/>
            <person name="Kodira C.D."/>
            <person name="Martin J."/>
            <person name="Oliver R.P."/>
            <person name="Robbertse B."/>
            <person name="Schackwitz W."/>
            <person name="Schwartz D.C."/>
            <person name="Spatafora J.W."/>
            <person name="Turgeon B.G."/>
            <person name="Yandava C."/>
            <person name="Young S."/>
            <person name="Zhou S."/>
            <person name="Zeng Q."/>
            <person name="Grigoriev I.V."/>
            <person name="Ma L.-J."/>
            <person name="Ciuffetti L.M."/>
        </authorList>
    </citation>
    <scope>NUCLEOTIDE SEQUENCE [LARGE SCALE GENOMIC DNA]</scope>
    <source>
        <strain evidence="14">Pt-1C-BFP</strain>
    </source>
</reference>
<dbReference type="GeneID" id="6349354"/>
<feature type="transmembrane region" description="Helical" evidence="11">
    <location>
        <begin position="346"/>
        <end position="365"/>
    </location>
</feature>
<feature type="domain" description="Membrane insertase YidC/Oxa/ALB C-terminal" evidence="12">
    <location>
        <begin position="224"/>
        <end position="415"/>
    </location>
</feature>
<dbReference type="PANTHER" id="PTHR12428:SF66">
    <property type="entry name" value="MITOCHONDRIAL INNER MEMBRANE PROTEIN OXA1L"/>
    <property type="match status" value="1"/>
</dbReference>
<dbReference type="EMBL" id="DS231629">
    <property type="protein sequence ID" value="EDU44092.1"/>
    <property type="molecule type" value="Genomic_DNA"/>
</dbReference>
<dbReference type="GO" id="GO:0032977">
    <property type="term" value="F:membrane insertase activity"/>
    <property type="evidence" value="ECO:0007669"/>
    <property type="project" value="InterPro"/>
</dbReference>
<evidence type="ECO:0000256" key="3">
    <source>
        <dbReference type="ARBA" id="ARBA00022692"/>
    </source>
</evidence>
<evidence type="ECO:0000256" key="4">
    <source>
        <dbReference type="ARBA" id="ARBA00022792"/>
    </source>
</evidence>
<feature type="compositionally biased region" description="Basic and acidic residues" evidence="10">
    <location>
        <begin position="494"/>
        <end position="509"/>
    </location>
</feature>
<dbReference type="HOGENOM" id="CLU_033266_0_0_1"/>
<evidence type="ECO:0000256" key="1">
    <source>
        <dbReference type="ARBA" id="ARBA00004448"/>
    </source>
</evidence>
<feature type="region of interest" description="Disordered" evidence="10">
    <location>
        <begin position="455"/>
        <end position="480"/>
    </location>
</feature>
<evidence type="ECO:0000313" key="14">
    <source>
        <dbReference type="Proteomes" id="UP000001471"/>
    </source>
</evidence>
<feature type="compositionally biased region" description="Low complexity" evidence="10">
    <location>
        <begin position="467"/>
        <end position="477"/>
    </location>
</feature>
<dbReference type="OMA" id="GSWYAPW"/>
<protein>
    <submittedName>
        <fullName evidence="13">Mitochondrial export translocase Oxa1</fullName>
    </submittedName>
</protein>
<keyword evidence="7" id="KW-0496">Mitochondrion</keyword>
<evidence type="ECO:0000256" key="11">
    <source>
        <dbReference type="SAM" id="Phobius"/>
    </source>
</evidence>
<evidence type="ECO:0000256" key="10">
    <source>
        <dbReference type="SAM" id="MobiDB-lite"/>
    </source>
</evidence>
<keyword evidence="5" id="KW-0809">Transit peptide</keyword>
<evidence type="ECO:0000256" key="6">
    <source>
        <dbReference type="ARBA" id="ARBA00022989"/>
    </source>
</evidence>
<dbReference type="Pfam" id="PF02096">
    <property type="entry name" value="60KD_IMP"/>
    <property type="match status" value="1"/>
</dbReference>
<evidence type="ECO:0000256" key="7">
    <source>
        <dbReference type="ARBA" id="ARBA00023128"/>
    </source>
</evidence>
<feature type="transmembrane region" description="Helical" evidence="11">
    <location>
        <begin position="293"/>
        <end position="315"/>
    </location>
</feature>
<dbReference type="eggNOG" id="KOG1239">
    <property type="taxonomic scope" value="Eukaryota"/>
</dbReference>
<accession>B2WM32</accession>
<evidence type="ECO:0000256" key="9">
    <source>
        <dbReference type="RuleBase" id="RU003945"/>
    </source>
</evidence>
<dbReference type="GO" id="GO:0032979">
    <property type="term" value="P:protein insertion into mitochondrial inner membrane from matrix"/>
    <property type="evidence" value="ECO:0007669"/>
    <property type="project" value="TreeGrafter"/>
</dbReference>
<comment type="similarity">
    <text evidence="2 9">Belongs to the OXA1/ALB3/YidC family.</text>
</comment>
<evidence type="ECO:0000259" key="12">
    <source>
        <dbReference type="Pfam" id="PF02096"/>
    </source>
</evidence>
<dbReference type="OrthoDB" id="2148490at2759"/>
<keyword evidence="8 11" id="KW-0472">Membrane</keyword>
<sequence length="585" mass="64372">MLPSRGLRPAQFGPLASRQSLIASSKATRKFSSLPRTANLSVPTCRTSPLQSAQWRTGATGMHDAFLRTSSVRYASWYAPWSWGKSGGAVDASAMSPPQQVPIANFSNNPTSEFVADAEPVTTATPELAPAGIDKAAVVDGASDGASPIAESATTTSNPQTLDELFGVDPVKDTLPPDAIEFDPTRLIDHVGQMKEMGLDYGYGMTTLMQQGLEAIYISSGWGWAGSIMAAAVAVRCVTFALQAMTSDKAAVMASLGPITKPLQDKMEDAIARGDKQAADMYRMQQQEAIRPFIGGMASMGGFMIAQGWIGISAFRLMRAMAELPIPGMTTDGFLWFSDLTTRDPYFFLPVATTAMMYTVFKLGGETGLQTASKSQKTMMTVMAFFLGAVTAFQAAAIQIYFFTSALLGGMTGWLLRQNKFRRFIRIRPIPSKESLELYTPIVQGKMKLSNIKTTTGSSRVRYQAPTPRSSSGTTRRSLSDIKIKADAPLPAHLKPEAKPINRERPDRDVDYEEGTKGLTIPEKLDYYRRNYRLSFIYRRMNSGADAWMSKMGYGGKKMTPELARKKKREEDYEIERRRRFENRS</sequence>
<evidence type="ECO:0000256" key="8">
    <source>
        <dbReference type="ARBA" id="ARBA00023136"/>
    </source>
</evidence>
<dbReference type="GO" id="GO:0005743">
    <property type="term" value="C:mitochondrial inner membrane"/>
    <property type="evidence" value="ECO:0007669"/>
    <property type="project" value="UniProtKB-SubCell"/>
</dbReference>
<gene>
    <name evidence="13" type="ORF">PTRG_11042</name>
</gene>
<feature type="compositionally biased region" description="Basic and acidic residues" evidence="10">
    <location>
        <begin position="559"/>
        <end position="585"/>
    </location>
</feature>
<keyword evidence="4" id="KW-0999">Mitochondrion inner membrane</keyword>
<comment type="subcellular location">
    <subcellularLocation>
        <location evidence="9">Membrane</location>
        <topology evidence="9">Multi-pass membrane protein</topology>
    </subcellularLocation>
    <subcellularLocation>
        <location evidence="1">Mitochondrion inner membrane</location>
        <topology evidence="1">Multi-pass membrane protein</topology>
    </subcellularLocation>
</comment>
<name>B2WM32_PYRTR</name>